<organism evidence="1 2">
    <name type="scientific">Panicum virgatum</name>
    <name type="common">Blackwell switchgrass</name>
    <dbReference type="NCBI Taxonomy" id="38727"/>
    <lineage>
        <taxon>Eukaryota</taxon>
        <taxon>Viridiplantae</taxon>
        <taxon>Streptophyta</taxon>
        <taxon>Embryophyta</taxon>
        <taxon>Tracheophyta</taxon>
        <taxon>Spermatophyta</taxon>
        <taxon>Magnoliopsida</taxon>
        <taxon>Liliopsida</taxon>
        <taxon>Poales</taxon>
        <taxon>Poaceae</taxon>
        <taxon>PACMAD clade</taxon>
        <taxon>Panicoideae</taxon>
        <taxon>Panicodae</taxon>
        <taxon>Paniceae</taxon>
        <taxon>Panicinae</taxon>
        <taxon>Panicum</taxon>
        <taxon>Panicum sect. Hiantes</taxon>
    </lineage>
</organism>
<gene>
    <name evidence="1" type="ORF">PVAP13_3KG123620</name>
</gene>
<dbReference type="AlphaFoldDB" id="A0A8T0USE1"/>
<evidence type="ECO:0000313" key="1">
    <source>
        <dbReference type="EMBL" id="KAG2627282.1"/>
    </source>
</evidence>
<keyword evidence="2" id="KW-1185">Reference proteome</keyword>
<name>A0A8T0USE1_PANVG</name>
<evidence type="ECO:0000313" key="2">
    <source>
        <dbReference type="Proteomes" id="UP000823388"/>
    </source>
</evidence>
<comment type="caution">
    <text evidence="1">The sequence shown here is derived from an EMBL/GenBank/DDBJ whole genome shotgun (WGS) entry which is preliminary data.</text>
</comment>
<reference evidence="1" key="1">
    <citation type="submission" date="2020-05" db="EMBL/GenBank/DDBJ databases">
        <title>WGS assembly of Panicum virgatum.</title>
        <authorList>
            <person name="Lovell J.T."/>
            <person name="Jenkins J."/>
            <person name="Shu S."/>
            <person name="Juenger T.E."/>
            <person name="Schmutz J."/>
        </authorList>
    </citation>
    <scope>NUCLEOTIDE SEQUENCE</scope>
    <source>
        <strain evidence="1">AP13</strain>
    </source>
</reference>
<proteinExistence type="predicted"/>
<protein>
    <submittedName>
        <fullName evidence="1">Uncharacterized protein</fullName>
    </submittedName>
</protein>
<sequence length="103" mass="10887">MLPLADSTTGLIILFSGQFQQEAQNGWMRCKHRTALSVYTTGLFGYGTKSSLATILSSASSSLALEIQGGVFGCMIQISLIYTSSCLVAWFTGVASPLPPCGE</sequence>
<dbReference type="EMBL" id="CM029041">
    <property type="protein sequence ID" value="KAG2627282.1"/>
    <property type="molecule type" value="Genomic_DNA"/>
</dbReference>
<accession>A0A8T0USE1</accession>
<dbReference type="Proteomes" id="UP000823388">
    <property type="component" value="Chromosome 3K"/>
</dbReference>